<dbReference type="Proteomes" id="UP000187550">
    <property type="component" value="Unassembled WGS sequence"/>
</dbReference>
<gene>
    <name evidence="2" type="ORF">SAMN05428946_2695</name>
</gene>
<evidence type="ECO:0000259" key="1">
    <source>
        <dbReference type="PROSITE" id="PS50943"/>
    </source>
</evidence>
<name>A0A1U7PMY4_9BACI</name>
<protein>
    <submittedName>
        <fullName evidence="2">Helix-turn-helix domain-containing protein</fullName>
    </submittedName>
</protein>
<sequence length="89" mass="10082">MKYGAVLKAARERHGLSQEELAHHLHIQQADVSRIENNRREPSMSLFRDWTVLTQAQDVMVAFICGMDGLTILQNIMSVVIGFIGGWMI</sequence>
<dbReference type="Pfam" id="PF01381">
    <property type="entry name" value="HTH_3"/>
    <property type="match status" value="1"/>
</dbReference>
<dbReference type="SUPFAM" id="SSF47413">
    <property type="entry name" value="lambda repressor-like DNA-binding domains"/>
    <property type="match status" value="1"/>
</dbReference>
<accession>A0A1U7PMY4</accession>
<organism evidence="2 3">
    <name type="scientific">Edaphobacillus lindanitolerans</name>
    <dbReference type="NCBI Taxonomy" id="550447"/>
    <lineage>
        <taxon>Bacteria</taxon>
        <taxon>Bacillati</taxon>
        <taxon>Bacillota</taxon>
        <taxon>Bacilli</taxon>
        <taxon>Bacillales</taxon>
        <taxon>Bacillaceae</taxon>
        <taxon>Edaphobacillus</taxon>
    </lineage>
</organism>
<dbReference type="InterPro" id="IPR001387">
    <property type="entry name" value="Cro/C1-type_HTH"/>
</dbReference>
<proteinExistence type="predicted"/>
<feature type="domain" description="HTH cro/C1-type" evidence="1">
    <location>
        <begin position="7"/>
        <end position="46"/>
    </location>
</feature>
<dbReference type="SMART" id="SM00530">
    <property type="entry name" value="HTH_XRE"/>
    <property type="match status" value="1"/>
</dbReference>
<dbReference type="PROSITE" id="PS50943">
    <property type="entry name" value="HTH_CROC1"/>
    <property type="match status" value="1"/>
</dbReference>
<dbReference type="GO" id="GO:0003677">
    <property type="term" value="F:DNA binding"/>
    <property type="evidence" value="ECO:0007669"/>
    <property type="project" value="InterPro"/>
</dbReference>
<reference evidence="3" key="1">
    <citation type="submission" date="2017-01" db="EMBL/GenBank/DDBJ databases">
        <authorList>
            <person name="Varghese N."/>
            <person name="Submissions S."/>
        </authorList>
    </citation>
    <scope>NUCLEOTIDE SEQUENCE [LARGE SCALE GENOMIC DNA]</scope>
    <source>
        <strain evidence="3">MNA4</strain>
    </source>
</reference>
<dbReference type="EMBL" id="FTPL01000004">
    <property type="protein sequence ID" value="SIT91515.1"/>
    <property type="molecule type" value="Genomic_DNA"/>
</dbReference>
<dbReference type="CDD" id="cd00093">
    <property type="entry name" value="HTH_XRE"/>
    <property type="match status" value="1"/>
</dbReference>
<dbReference type="Gene3D" id="1.10.260.40">
    <property type="entry name" value="lambda repressor-like DNA-binding domains"/>
    <property type="match status" value="1"/>
</dbReference>
<evidence type="ECO:0000313" key="3">
    <source>
        <dbReference type="Proteomes" id="UP000187550"/>
    </source>
</evidence>
<dbReference type="STRING" id="550447.SAMN05428946_2695"/>
<dbReference type="OrthoDB" id="2381879at2"/>
<keyword evidence="3" id="KW-1185">Reference proteome</keyword>
<dbReference type="RefSeq" id="WP_076759603.1">
    <property type="nucleotide sequence ID" value="NZ_FTPL01000004.1"/>
</dbReference>
<dbReference type="InterPro" id="IPR010982">
    <property type="entry name" value="Lambda_DNA-bd_dom_sf"/>
</dbReference>
<dbReference type="AlphaFoldDB" id="A0A1U7PMY4"/>
<evidence type="ECO:0000313" key="2">
    <source>
        <dbReference type="EMBL" id="SIT91515.1"/>
    </source>
</evidence>